<dbReference type="KEGG" id="cyt:cce_0930"/>
<organism evidence="2 3">
    <name type="scientific">Crocosphaera subtropica (strain ATCC 51142 / BH68)</name>
    <name type="common">Cyanothece sp. (strain ATCC 51142)</name>
    <dbReference type="NCBI Taxonomy" id="43989"/>
    <lineage>
        <taxon>Bacteria</taxon>
        <taxon>Bacillati</taxon>
        <taxon>Cyanobacteriota</taxon>
        <taxon>Cyanophyceae</taxon>
        <taxon>Oscillatoriophycideae</taxon>
        <taxon>Chroococcales</taxon>
        <taxon>Aphanothecaceae</taxon>
        <taxon>Crocosphaera</taxon>
        <taxon>Crocosphaera subtropica</taxon>
    </lineage>
</organism>
<protein>
    <recommendedName>
        <fullName evidence="1">PIN domain-containing protein</fullName>
    </recommendedName>
</protein>
<sequence length="53" mass="6328">MSNHKPIIIDSNIVFSALLRRNSRFSQIIVFSNYNFFANEQMLVEIFKYKKKS</sequence>
<reference evidence="2 3" key="1">
    <citation type="journal article" date="2008" name="Proc. Natl. Acad. Sci. U.S.A.">
        <title>The genome of Cyanothece 51142, a unicellular diazotrophic cyanobacterium important in the marine nitrogen cycle.</title>
        <authorList>
            <person name="Welsh E.A."/>
            <person name="Liberton M."/>
            <person name="Stoeckel J."/>
            <person name="Loh T."/>
            <person name="Elvitigala T."/>
            <person name="Wang C."/>
            <person name="Wollam A."/>
            <person name="Fulton R.S."/>
            <person name="Clifton S.W."/>
            <person name="Jacobs J.M."/>
            <person name="Aurora R."/>
            <person name="Ghosh B.K."/>
            <person name="Sherman L.A."/>
            <person name="Smith R.D."/>
            <person name="Wilson R.K."/>
            <person name="Pakrasi H.B."/>
        </authorList>
    </citation>
    <scope>NUCLEOTIDE SEQUENCE [LARGE SCALE GENOMIC DNA]</scope>
    <source>
        <strain evidence="3">ATCC 51142 / BH68</strain>
    </source>
</reference>
<dbReference type="OrthoDB" id="495832at2"/>
<name>B1WSV1_CROS5</name>
<dbReference type="Pfam" id="PF10130">
    <property type="entry name" value="PIN_2"/>
    <property type="match status" value="1"/>
</dbReference>
<gene>
    <name evidence="2" type="ordered locus">cce_0930</name>
</gene>
<dbReference type="Proteomes" id="UP000001203">
    <property type="component" value="Chromosome circular"/>
</dbReference>
<accession>B1WSV1</accession>
<evidence type="ECO:0000259" key="1">
    <source>
        <dbReference type="Pfam" id="PF10130"/>
    </source>
</evidence>
<dbReference type="InterPro" id="IPR002716">
    <property type="entry name" value="PIN_dom"/>
</dbReference>
<dbReference type="EMBL" id="CP000806">
    <property type="protein sequence ID" value="ACB50281.1"/>
    <property type="molecule type" value="Genomic_DNA"/>
</dbReference>
<proteinExistence type="predicted"/>
<keyword evidence="3" id="KW-1185">Reference proteome</keyword>
<evidence type="ECO:0000313" key="3">
    <source>
        <dbReference type="Proteomes" id="UP000001203"/>
    </source>
</evidence>
<dbReference type="AlphaFoldDB" id="B1WSV1"/>
<feature type="domain" description="PIN" evidence="1">
    <location>
        <begin position="8"/>
        <end position="51"/>
    </location>
</feature>
<evidence type="ECO:0000313" key="2">
    <source>
        <dbReference type="EMBL" id="ACB50281.1"/>
    </source>
</evidence>
<dbReference type="HOGENOM" id="CLU_3060701_0_0_3"/>
<dbReference type="STRING" id="43989.cce_0930"/>